<proteinExistence type="predicted"/>
<dbReference type="Proteomes" id="UP001594351">
    <property type="component" value="Unassembled WGS sequence"/>
</dbReference>
<dbReference type="InterPro" id="IPR000305">
    <property type="entry name" value="GIY-YIG_endonuc"/>
</dbReference>
<organism evidence="3 4">
    <name type="scientific">candidate division CSSED10-310 bacterium</name>
    <dbReference type="NCBI Taxonomy" id="2855610"/>
    <lineage>
        <taxon>Bacteria</taxon>
        <taxon>Bacteria division CSSED10-310</taxon>
    </lineage>
</organism>
<sequence>MYTGYTEDVDQRIGEHNRGSYHHTAPYMSEIQKIEHVEHPEFFNP</sequence>
<dbReference type="EMBL" id="JBHPBY010000404">
    <property type="protein sequence ID" value="MFC1853011.1"/>
    <property type="molecule type" value="Genomic_DNA"/>
</dbReference>
<feature type="domain" description="GIY-YIG" evidence="2">
    <location>
        <begin position="2"/>
        <end position="30"/>
    </location>
</feature>
<dbReference type="Gene3D" id="3.40.1440.10">
    <property type="entry name" value="GIY-YIG endonuclease"/>
    <property type="match status" value="1"/>
</dbReference>
<name>A0ABV6Z3J7_UNCC1</name>
<feature type="compositionally biased region" description="Basic and acidic residues" evidence="1">
    <location>
        <begin position="9"/>
        <end position="18"/>
    </location>
</feature>
<evidence type="ECO:0000259" key="2">
    <source>
        <dbReference type="Pfam" id="PF01541"/>
    </source>
</evidence>
<feature type="region of interest" description="Disordered" evidence="1">
    <location>
        <begin position="1"/>
        <end position="21"/>
    </location>
</feature>
<accession>A0ABV6Z3J7</accession>
<comment type="caution">
    <text evidence="3">The sequence shown here is derived from an EMBL/GenBank/DDBJ whole genome shotgun (WGS) entry which is preliminary data.</text>
</comment>
<reference evidence="3 4" key="1">
    <citation type="submission" date="2024-09" db="EMBL/GenBank/DDBJ databases">
        <title>Laminarin stimulates single cell rates of sulfate reduction while oxygen inhibits transcriptomic activity in coastal marine sediment.</title>
        <authorList>
            <person name="Lindsay M."/>
            <person name="Orcutt B."/>
            <person name="Emerson D."/>
            <person name="Stepanauskas R."/>
            <person name="D'Angelo T."/>
        </authorList>
    </citation>
    <scope>NUCLEOTIDE SEQUENCE [LARGE SCALE GENOMIC DNA]</scope>
    <source>
        <strain evidence="3">SAG AM-311-K15</strain>
    </source>
</reference>
<evidence type="ECO:0000313" key="4">
    <source>
        <dbReference type="Proteomes" id="UP001594351"/>
    </source>
</evidence>
<evidence type="ECO:0000256" key="1">
    <source>
        <dbReference type="SAM" id="MobiDB-lite"/>
    </source>
</evidence>
<keyword evidence="4" id="KW-1185">Reference proteome</keyword>
<gene>
    <name evidence="3" type="ORF">ACFL27_22670</name>
</gene>
<dbReference type="Pfam" id="PF01541">
    <property type="entry name" value="GIY-YIG"/>
    <property type="match status" value="1"/>
</dbReference>
<evidence type="ECO:0000313" key="3">
    <source>
        <dbReference type="EMBL" id="MFC1853011.1"/>
    </source>
</evidence>
<dbReference type="InterPro" id="IPR035901">
    <property type="entry name" value="GIY-YIG_endonuc_sf"/>
</dbReference>
<protein>
    <submittedName>
        <fullName evidence="3">GIY-YIG nuclease family protein</fullName>
    </submittedName>
</protein>